<feature type="domain" description="Oxidoreductase FAD/NAD(P)-binding" evidence="2">
    <location>
        <begin position="187"/>
        <end position="238"/>
    </location>
</feature>
<evidence type="ECO:0000256" key="1">
    <source>
        <dbReference type="SAM" id="Phobius"/>
    </source>
</evidence>
<dbReference type="AlphaFoldDB" id="A0A8T2ANS6"/>
<dbReference type="Proteomes" id="UP000694240">
    <property type="component" value="Chromosome 8"/>
</dbReference>
<organism evidence="3 4">
    <name type="scientific">Arabidopsis thaliana x Arabidopsis arenosa</name>
    <dbReference type="NCBI Taxonomy" id="1240361"/>
    <lineage>
        <taxon>Eukaryota</taxon>
        <taxon>Viridiplantae</taxon>
        <taxon>Streptophyta</taxon>
        <taxon>Embryophyta</taxon>
        <taxon>Tracheophyta</taxon>
        <taxon>Spermatophyta</taxon>
        <taxon>Magnoliopsida</taxon>
        <taxon>eudicotyledons</taxon>
        <taxon>Gunneridae</taxon>
        <taxon>Pentapetalae</taxon>
        <taxon>rosids</taxon>
        <taxon>malvids</taxon>
        <taxon>Brassicales</taxon>
        <taxon>Brassicaceae</taxon>
        <taxon>Camelineae</taxon>
        <taxon>Arabidopsis</taxon>
    </lineage>
</organism>
<reference evidence="3 4" key="1">
    <citation type="submission" date="2020-12" db="EMBL/GenBank/DDBJ databases">
        <title>Concerted genomic and epigenomic changes stabilize Arabidopsis allopolyploids.</title>
        <authorList>
            <person name="Chen Z."/>
        </authorList>
    </citation>
    <scope>NUCLEOTIDE SEQUENCE [LARGE SCALE GENOMIC DNA]</scope>
    <source>
        <strain evidence="3">Allo738</strain>
        <tissue evidence="3">Leaf</tissue>
    </source>
</reference>
<keyword evidence="4" id="KW-1185">Reference proteome</keyword>
<feature type="transmembrane region" description="Helical" evidence="1">
    <location>
        <begin position="109"/>
        <end position="129"/>
    </location>
</feature>
<dbReference type="EMBL" id="JAEFBK010000008">
    <property type="protein sequence ID" value="KAG7575673.1"/>
    <property type="molecule type" value="Genomic_DNA"/>
</dbReference>
<evidence type="ECO:0000259" key="2">
    <source>
        <dbReference type="Pfam" id="PF00175"/>
    </source>
</evidence>
<evidence type="ECO:0000313" key="4">
    <source>
        <dbReference type="Proteomes" id="UP000694240"/>
    </source>
</evidence>
<sequence length="270" mass="30458">MEGDSAIEIWISSLQITRAEVKFLIPALFTLQLLKSGVMGLKLNHMRRLLNTEKLIFKTESLEEVDNKDGLYVLVTVEPEGIVAIPNSKERASIIYNIVCEEQLLGIPYSSWSVVVLVVLCLVVALILPRFLPSYLLIKDVPQSPKHTIRPKIRNKKKTHELVLCIYQVWFHKGSLPAPSQLLPLILVGPGTGCVPFRGFIAERAVQAQSSPIAPVMFCFGCRNKDTDFLYRDFWESHTRGEGMLSEGKDGGFYTAFSRDQPKKVYVQSY</sequence>
<keyword evidence="1" id="KW-1133">Transmembrane helix</keyword>
<evidence type="ECO:0000313" key="3">
    <source>
        <dbReference type="EMBL" id="KAG7575673.1"/>
    </source>
</evidence>
<dbReference type="InterPro" id="IPR001433">
    <property type="entry name" value="OxRdtase_FAD/NAD-bd"/>
</dbReference>
<keyword evidence="1" id="KW-0812">Transmembrane</keyword>
<proteinExistence type="predicted"/>
<keyword evidence="1" id="KW-0472">Membrane</keyword>
<gene>
    <name evidence="3" type="ORF">ISN45_Aa03g001470</name>
</gene>
<protein>
    <submittedName>
        <fullName evidence="3">Oxidoreductase FAD/NAD(P)-binding</fullName>
    </submittedName>
</protein>
<dbReference type="GO" id="GO:0016491">
    <property type="term" value="F:oxidoreductase activity"/>
    <property type="evidence" value="ECO:0007669"/>
    <property type="project" value="InterPro"/>
</dbReference>
<accession>A0A8T2ANS6</accession>
<dbReference type="PANTHER" id="PTHR35465:SF1">
    <property type="entry name" value="PHOSPHATIDYLINOSITOL-GLYCAN BIOSYNTHESIS CLASS X PROTEIN"/>
    <property type="match status" value="1"/>
</dbReference>
<name>A0A8T2ANS6_9BRAS</name>
<dbReference type="PANTHER" id="PTHR35465">
    <property type="entry name" value="CAVEOLIN-1 PROTEIN"/>
    <property type="match status" value="1"/>
</dbReference>
<comment type="caution">
    <text evidence="3">The sequence shown here is derived from an EMBL/GenBank/DDBJ whole genome shotgun (WGS) entry which is preliminary data.</text>
</comment>
<dbReference type="Pfam" id="PF00175">
    <property type="entry name" value="NAD_binding_1"/>
    <property type="match status" value="1"/>
</dbReference>